<sequence length="501" mass="55899">MQTHRYILFFTLLAGVLFSGCSKQLDIKPEVFVSPEELYKDEAGITAGITGIYRQLLVLKRSDYAVVGMVGTDEAKMTTFVPTWGPYWQGFAAVNSYSPLMTAQNDVVQGFWINSYKGINNANTAIKYIQPSAVNEDFKARALGEAKFMRALFYFYLVQLYGGVPMPTDVDNPDAVRDGYPRSTAEDVYKLVISDLQYAAEHLSSKGSNGIDAGHATQEAAIALLGKVYLTHKDYALAKNTLEPLLTSSKTSLMPVYADLFVEKNENNIESLFEVQFSNEPDNTSNMANNTGAWQINSPGLSGAGGHVIIPTDYFFNSFEDSDLRKDATFRTVFYDVNGNLVDYSWWADVGKPHVKKFDITKGVSVSGSLSSRNMYYLRLADAILMYAEAVNELNDVPTALANLNKIRQRAGLPKYEDAHGGVPSQDQLRTEIMMERMRELGFEGWRWFDLKRTGTLLNAVGTNNPDATPNIQPKHLLYPIPAKEFENNPKLTPKDQNEGY</sequence>
<evidence type="ECO:0000259" key="7">
    <source>
        <dbReference type="Pfam" id="PF14322"/>
    </source>
</evidence>
<dbReference type="InterPro" id="IPR033985">
    <property type="entry name" value="SusD-like_N"/>
</dbReference>
<evidence type="ECO:0000256" key="1">
    <source>
        <dbReference type="ARBA" id="ARBA00004442"/>
    </source>
</evidence>
<feature type="domain" description="RagB/SusD" evidence="6">
    <location>
        <begin position="346"/>
        <end position="501"/>
    </location>
</feature>
<protein>
    <submittedName>
        <fullName evidence="8">Starch-binding associating with outer membrane</fullName>
    </submittedName>
</protein>
<reference evidence="8 9" key="1">
    <citation type="submission" date="2016-10" db="EMBL/GenBank/DDBJ databases">
        <authorList>
            <person name="de Groot N.N."/>
        </authorList>
    </citation>
    <scope>NUCLEOTIDE SEQUENCE [LARGE SCALE GENOMIC DNA]</scope>
    <source>
        <strain evidence="8 9">DSM 527</strain>
    </source>
</reference>
<dbReference type="InterPro" id="IPR011990">
    <property type="entry name" value="TPR-like_helical_dom_sf"/>
</dbReference>
<comment type="subcellular location">
    <subcellularLocation>
        <location evidence="1">Cell outer membrane</location>
    </subcellularLocation>
</comment>
<keyword evidence="4" id="KW-0472">Membrane</keyword>
<dbReference type="Pfam" id="PF14322">
    <property type="entry name" value="SusD-like_3"/>
    <property type="match status" value="1"/>
</dbReference>
<comment type="similarity">
    <text evidence="2">Belongs to the SusD family.</text>
</comment>
<dbReference type="PROSITE" id="PS51257">
    <property type="entry name" value="PROKAR_LIPOPROTEIN"/>
    <property type="match status" value="1"/>
</dbReference>
<evidence type="ECO:0000256" key="3">
    <source>
        <dbReference type="ARBA" id="ARBA00022729"/>
    </source>
</evidence>
<dbReference type="Proteomes" id="UP000199045">
    <property type="component" value="Unassembled WGS sequence"/>
</dbReference>
<dbReference type="GO" id="GO:0009279">
    <property type="term" value="C:cell outer membrane"/>
    <property type="evidence" value="ECO:0007669"/>
    <property type="project" value="UniProtKB-SubCell"/>
</dbReference>
<evidence type="ECO:0000256" key="2">
    <source>
        <dbReference type="ARBA" id="ARBA00006275"/>
    </source>
</evidence>
<dbReference type="InterPro" id="IPR012944">
    <property type="entry name" value="SusD_RagB_dom"/>
</dbReference>
<evidence type="ECO:0000256" key="5">
    <source>
        <dbReference type="ARBA" id="ARBA00023237"/>
    </source>
</evidence>
<gene>
    <name evidence="8" type="ORF">SAMN04488121_11120</name>
</gene>
<dbReference type="EMBL" id="FNBN01000011">
    <property type="protein sequence ID" value="SDH31612.1"/>
    <property type="molecule type" value="Genomic_DNA"/>
</dbReference>
<accession>A0A1G8BEF0</accession>
<dbReference type="RefSeq" id="WP_176842478.1">
    <property type="nucleotide sequence ID" value="NZ_FNBN01000011.1"/>
</dbReference>
<dbReference type="STRING" id="104663.SAMN04488121_11120"/>
<keyword evidence="3" id="KW-0732">Signal</keyword>
<evidence type="ECO:0000256" key="4">
    <source>
        <dbReference type="ARBA" id="ARBA00023136"/>
    </source>
</evidence>
<feature type="domain" description="SusD-like N-terminal" evidence="7">
    <location>
        <begin position="96"/>
        <end position="230"/>
    </location>
</feature>
<dbReference type="AlphaFoldDB" id="A0A1G8BEF0"/>
<evidence type="ECO:0000313" key="9">
    <source>
        <dbReference type="Proteomes" id="UP000199045"/>
    </source>
</evidence>
<dbReference type="Pfam" id="PF07980">
    <property type="entry name" value="SusD_RagB"/>
    <property type="match status" value="1"/>
</dbReference>
<name>A0A1G8BEF0_CHIFI</name>
<evidence type="ECO:0000313" key="8">
    <source>
        <dbReference type="EMBL" id="SDH31612.1"/>
    </source>
</evidence>
<keyword evidence="5" id="KW-0998">Cell outer membrane</keyword>
<organism evidence="8 9">
    <name type="scientific">Chitinophaga filiformis</name>
    <name type="common">Myxococcus filiformis</name>
    <name type="synonym">Flexibacter filiformis</name>
    <dbReference type="NCBI Taxonomy" id="104663"/>
    <lineage>
        <taxon>Bacteria</taxon>
        <taxon>Pseudomonadati</taxon>
        <taxon>Bacteroidota</taxon>
        <taxon>Chitinophagia</taxon>
        <taxon>Chitinophagales</taxon>
        <taxon>Chitinophagaceae</taxon>
        <taxon>Chitinophaga</taxon>
    </lineage>
</organism>
<dbReference type="SUPFAM" id="SSF48452">
    <property type="entry name" value="TPR-like"/>
    <property type="match status" value="1"/>
</dbReference>
<evidence type="ECO:0000259" key="6">
    <source>
        <dbReference type="Pfam" id="PF07980"/>
    </source>
</evidence>
<proteinExistence type="inferred from homology"/>
<dbReference type="CDD" id="cd08977">
    <property type="entry name" value="SusD"/>
    <property type="match status" value="1"/>
</dbReference>
<dbReference type="Gene3D" id="1.25.40.390">
    <property type="match status" value="1"/>
</dbReference>